<evidence type="ECO:0000256" key="2">
    <source>
        <dbReference type="SAM" id="SignalP"/>
    </source>
</evidence>
<feature type="chain" id="PRO_5006133039" evidence="2">
    <location>
        <begin position="23"/>
        <end position="245"/>
    </location>
</feature>
<sequence length="245" mass="26803">MKKYTILLAGALLLGLLLAACAAPAPAVEPTVAPPAELPTATLAPTSTPTTIPPTATPLPTDTPEPTPTPQLALEADGFSAWCLPQDSLDDPASFAMPEYAQVAQIVDGLPELITEVKSCTFLFQFNQPAPAGLVLEMYDTRETPFLSFELQTNPDEPRQALAYSVNPYVIDPPFWTIDYNFVLRSAGGDTLWESPVRFRRGWTPKLCWGGVWPDPATLDCPWLGEAHPWDAWYGFEEPYPDGIR</sequence>
<dbReference type="EMBL" id="LGCL01000015">
    <property type="protein sequence ID" value="KPL79153.1"/>
    <property type="molecule type" value="Genomic_DNA"/>
</dbReference>
<organism evidence="3 4">
    <name type="scientific">Ornatilinea apprima</name>
    <dbReference type="NCBI Taxonomy" id="1134406"/>
    <lineage>
        <taxon>Bacteria</taxon>
        <taxon>Bacillati</taxon>
        <taxon>Chloroflexota</taxon>
        <taxon>Anaerolineae</taxon>
        <taxon>Anaerolineales</taxon>
        <taxon>Anaerolineaceae</taxon>
        <taxon>Ornatilinea</taxon>
    </lineage>
</organism>
<name>A0A0P6XG55_9CHLR</name>
<dbReference type="AlphaFoldDB" id="A0A0P6XG55"/>
<accession>A0A0P6XG55</accession>
<evidence type="ECO:0000313" key="3">
    <source>
        <dbReference type="EMBL" id="KPL79153.1"/>
    </source>
</evidence>
<evidence type="ECO:0000313" key="4">
    <source>
        <dbReference type="Proteomes" id="UP000050417"/>
    </source>
</evidence>
<comment type="caution">
    <text evidence="3">The sequence shown here is derived from an EMBL/GenBank/DDBJ whole genome shotgun (WGS) entry which is preliminary data.</text>
</comment>
<dbReference type="RefSeq" id="WP_075061799.1">
    <property type="nucleotide sequence ID" value="NZ_LGCL01000015.1"/>
</dbReference>
<keyword evidence="4" id="KW-1185">Reference proteome</keyword>
<feature type="signal peptide" evidence="2">
    <location>
        <begin position="1"/>
        <end position="22"/>
    </location>
</feature>
<dbReference type="PATRIC" id="fig|1134406.4.peg.301"/>
<gene>
    <name evidence="3" type="ORF">ADN00_04695</name>
</gene>
<keyword evidence="2" id="KW-0732">Signal</keyword>
<evidence type="ECO:0000256" key="1">
    <source>
        <dbReference type="SAM" id="MobiDB-lite"/>
    </source>
</evidence>
<feature type="compositionally biased region" description="Pro residues" evidence="1">
    <location>
        <begin position="51"/>
        <end position="69"/>
    </location>
</feature>
<feature type="compositionally biased region" description="Low complexity" evidence="1">
    <location>
        <begin position="38"/>
        <end position="50"/>
    </location>
</feature>
<dbReference type="Proteomes" id="UP000050417">
    <property type="component" value="Unassembled WGS sequence"/>
</dbReference>
<reference evidence="3 4" key="1">
    <citation type="submission" date="2015-07" db="EMBL/GenBank/DDBJ databases">
        <title>Genome sequence of Ornatilinea apprima DSM 23815.</title>
        <authorList>
            <person name="Hemp J."/>
            <person name="Ward L.M."/>
            <person name="Pace L.A."/>
            <person name="Fischer W.W."/>
        </authorList>
    </citation>
    <scope>NUCLEOTIDE SEQUENCE [LARGE SCALE GENOMIC DNA]</scope>
    <source>
        <strain evidence="3 4">P3M-1</strain>
    </source>
</reference>
<proteinExistence type="predicted"/>
<protein>
    <submittedName>
        <fullName evidence="3">Uncharacterized protein</fullName>
    </submittedName>
</protein>
<feature type="region of interest" description="Disordered" evidence="1">
    <location>
        <begin position="37"/>
        <end position="70"/>
    </location>
</feature>
<dbReference type="PROSITE" id="PS51257">
    <property type="entry name" value="PROKAR_LIPOPROTEIN"/>
    <property type="match status" value="1"/>
</dbReference>
<dbReference type="OrthoDB" id="173404at2"/>